<evidence type="ECO:0000256" key="1">
    <source>
        <dbReference type="ARBA" id="ARBA00004457"/>
    </source>
</evidence>
<keyword evidence="16" id="KW-1185">Reference proteome</keyword>
<feature type="domain" description="STING transmembrane" evidence="15">
    <location>
        <begin position="136"/>
        <end position="241"/>
    </location>
</feature>
<dbReference type="Gene3D" id="1.20.5.5200">
    <property type="match status" value="1"/>
</dbReference>
<keyword evidence="9" id="KW-0547">Nucleotide-binding</keyword>
<dbReference type="GO" id="GO:0032481">
    <property type="term" value="P:positive regulation of type I interferon production"/>
    <property type="evidence" value="ECO:0007669"/>
    <property type="project" value="InterPro"/>
</dbReference>
<evidence type="ECO:0000256" key="13">
    <source>
        <dbReference type="ARBA" id="ARBA00024169"/>
    </source>
</evidence>
<evidence type="ECO:0000256" key="3">
    <source>
        <dbReference type="ARBA" id="ARBA00004542"/>
    </source>
</evidence>
<dbReference type="GO" id="GO:0033116">
    <property type="term" value="C:endoplasmic reticulum-Golgi intermediate compartment membrane"/>
    <property type="evidence" value="ECO:0007669"/>
    <property type="project" value="UniProtKB-SubCell"/>
</dbReference>
<dbReference type="GO" id="GO:0035438">
    <property type="term" value="F:cyclic-di-GMP binding"/>
    <property type="evidence" value="ECO:0007669"/>
    <property type="project" value="TreeGrafter"/>
</dbReference>
<feature type="domain" description="STING ligand-binding" evidence="14">
    <location>
        <begin position="244"/>
        <end position="427"/>
    </location>
</feature>
<dbReference type="GO" id="GO:0005789">
    <property type="term" value="C:endoplasmic reticulum membrane"/>
    <property type="evidence" value="ECO:0007669"/>
    <property type="project" value="UniProtKB-SubCell"/>
</dbReference>
<dbReference type="Pfam" id="PF15009">
    <property type="entry name" value="STING_LBD"/>
    <property type="match status" value="1"/>
</dbReference>
<dbReference type="RefSeq" id="XP_025061717.1">
    <property type="nucleotide sequence ID" value="XM_025205932.1"/>
</dbReference>
<evidence type="ECO:0000313" key="16">
    <source>
        <dbReference type="Proteomes" id="UP000189705"/>
    </source>
</evidence>
<comment type="subcellular location">
    <subcellularLocation>
        <location evidence="4">Cytoplasm</location>
        <location evidence="4">Perinuclear region</location>
    </subcellularLocation>
    <subcellularLocation>
        <location evidence="3">Cytoplasmic vesicle</location>
        <location evidence="3">Autophagosome membrane</location>
        <topology evidence="3">Multi-pass membrane protein</topology>
    </subcellularLocation>
    <subcellularLocation>
        <location evidence="2">Endoplasmic reticulum membrane</location>
        <topology evidence="2">Multi-pass membrane protein</topology>
    </subcellularLocation>
    <subcellularLocation>
        <location evidence="1">Endoplasmic reticulum-Golgi intermediate compartment membrane</location>
        <topology evidence="1">Multi-pass membrane protein</topology>
    </subcellularLocation>
    <subcellularLocation>
        <location evidence="5">Golgi apparatus membrane</location>
        <topology evidence="5">Multi-pass membrane protein</topology>
    </subcellularLocation>
</comment>
<dbReference type="GO" id="GO:0000045">
    <property type="term" value="P:autophagosome assembly"/>
    <property type="evidence" value="ECO:0007669"/>
    <property type="project" value="TreeGrafter"/>
</dbReference>
<dbReference type="GO" id="GO:0051607">
    <property type="term" value="P:defense response to virus"/>
    <property type="evidence" value="ECO:0007669"/>
    <property type="project" value="TreeGrafter"/>
</dbReference>
<evidence type="ECO:0000256" key="5">
    <source>
        <dbReference type="ARBA" id="ARBA00004653"/>
    </source>
</evidence>
<dbReference type="Proteomes" id="UP000189705">
    <property type="component" value="Unplaced"/>
</dbReference>
<proteinExistence type="inferred from homology"/>
<organism evidence="16 17">
    <name type="scientific">Alligator sinensis</name>
    <name type="common">Chinese alligator</name>
    <dbReference type="NCBI Taxonomy" id="38654"/>
    <lineage>
        <taxon>Eukaryota</taxon>
        <taxon>Metazoa</taxon>
        <taxon>Chordata</taxon>
        <taxon>Craniata</taxon>
        <taxon>Vertebrata</taxon>
        <taxon>Euteleostomi</taxon>
        <taxon>Archelosauria</taxon>
        <taxon>Archosauria</taxon>
        <taxon>Crocodylia</taxon>
        <taxon>Alligatoridae</taxon>
        <taxon>Alligatorinae</taxon>
        <taxon>Alligator</taxon>
    </lineage>
</organism>
<evidence type="ECO:0000256" key="10">
    <source>
        <dbReference type="ARBA" id="ARBA00022824"/>
    </source>
</evidence>
<dbReference type="GO" id="GO:0016239">
    <property type="term" value="P:positive regulation of macroautophagy"/>
    <property type="evidence" value="ECO:0007669"/>
    <property type="project" value="TreeGrafter"/>
</dbReference>
<protein>
    <recommendedName>
        <fullName evidence="7">Stimulator of interferon genes protein</fullName>
    </recommendedName>
</protein>
<evidence type="ECO:0000259" key="14">
    <source>
        <dbReference type="Pfam" id="PF15009"/>
    </source>
</evidence>
<accession>A0A3Q0GQN5</accession>
<keyword evidence="10" id="KW-0256">Endoplasmic reticulum</keyword>
<evidence type="ECO:0000256" key="11">
    <source>
        <dbReference type="ARBA" id="ARBA00022989"/>
    </source>
</evidence>
<dbReference type="FunCoup" id="A0A3Q0GQN5">
    <property type="interactions" value="56"/>
</dbReference>
<sequence>MGLARARGLLLLPPPARRTLQKGEGSAAAEGYEPLKRGVHCCPSPVQLCLGSIAQFQRFFSPWPHSLPISSLQQHPVGSTPLHLQMPHDVDRPNGPAHPLISKPRGKWAQYTNYICIVLCMLVLYLKEESLYQAAQCFTFHFMALQIGALLKGVCYFSEEIHHVRSRYCGSYWRALNACLNVERHVPLMLICGCAYLTLLSQNGLQLCLSLMLVCLCQLLNTAFRLHRPSTVEISEICEKYNRNVAYGLAWSYYVGYLKIVLPRLKDSIEEFNRTNNNLLKWKETWKLHILIPLSCEIYDDLQKADSNIHFWRDLPELRLDQAGTKGRVYKQNVYEVIDEDRKLNYCIVEYATPLKTLFTMSHDESAAFSREDRVEQAKLFYRTLEEILQNSKECAGSYRLIVYEESGASEGHFLSKEILRHIRQQHCEEYAMCNGNHHNPQPTDVFSTEPNLLISDSELPRPLRSDAF</sequence>
<dbReference type="GO" id="GO:0061507">
    <property type="term" value="F:2',3'-cyclic GMP-AMP binding"/>
    <property type="evidence" value="ECO:0007669"/>
    <property type="project" value="TreeGrafter"/>
</dbReference>
<evidence type="ECO:0000259" key="15">
    <source>
        <dbReference type="Pfam" id="PF23417"/>
    </source>
</evidence>
<dbReference type="InParanoid" id="A0A3Q0GQN5"/>
<dbReference type="Gene3D" id="3.40.50.12100">
    <property type="entry name" value="Stimulator of interferon genes protein"/>
    <property type="match status" value="1"/>
</dbReference>
<evidence type="ECO:0000313" key="17">
    <source>
        <dbReference type="RefSeq" id="XP_025061717.1"/>
    </source>
</evidence>
<evidence type="ECO:0000256" key="9">
    <source>
        <dbReference type="ARBA" id="ARBA00022741"/>
    </source>
</evidence>
<dbReference type="PANTHER" id="PTHR34339">
    <property type="entry name" value="STIMULATOR OF INTERFERON GENES PROTEIN"/>
    <property type="match status" value="1"/>
</dbReference>
<dbReference type="GO" id="GO:0000421">
    <property type="term" value="C:autophagosome membrane"/>
    <property type="evidence" value="ECO:0007669"/>
    <property type="project" value="UniProtKB-SubCell"/>
</dbReference>
<dbReference type="AlphaFoldDB" id="A0A3Q0GQN5"/>
<dbReference type="GO" id="GO:0002218">
    <property type="term" value="P:activation of innate immune response"/>
    <property type="evidence" value="ECO:0007669"/>
    <property type="project" value="InterPro"/>
</dbReference>
<dbReference type="InterPro" id="IPR055434">
    <property type="entry name" value="STING_TM"/>
</dbReference>
<dbReference type="InterPro" id="IPR055432">
    <property type="entry name" value="STING_LBD"/>
</dbReference>
<keyword evidence="8" id="KW-0812">Transmembrane</keyword>
<dbReference type="CDD" id="cd22658">
    <property type="entry name" value="STING_C_metazoan-like"/>
    <property type="match status" value="1"/>
</dbReference>
<name>A0A3Q0GQN5_ALLSI</name>
<dbReference type="GO" id="GO:0045087">
    <property type="term" value="P:innate immune response"/>
    <property type="evidence" value="ECO:0007669"/>
    <property type="project" value="TreeGrafter"/>
</dbReference>
<dbReference type="PANTHER" id="PTHR34339:SF1">
    <property type="entry name" value="STIMULATOR OF INTERFERON GENES PROTEIN"/>
    <property type="match status" value="1"/>
</dbReference>
<dbReference type="InterPro" id="IPR038623">
    <property type="entry name" value="STING_C_sf"/>
</dbReference>
<keyword evidence="11" id="KW-1133">Transmembrane helix</keyword>
<evidence type="ECO:0000256" key="7">
    <source>
        <dbReference type="ARBA" id="ARBA00018708"/>
    </source>
</evidence>
<comment type="similarity">
    <text evidence="6">Belongs to the STING family.</text>
</comment>
<dbReference type="FunFam" id="3.40.50.12100:FF:000001">
    <property type="entry name" value="Stimulator of interferon genes protein"/>
    <property type="match status" value="1"/>
</dbReference>
<evidence type="ECO:0000256" key="8">
    <source>
        <dbReference type="ARBA" id="ARBA00022692"/>
    </source>
</evidence>
<keyword evidence="12" id="KW-0472">Membrane</keyword>
<comment type="catalytic activity">
    <reaction evidence="13">
        <text>H(+)(in) = H(+)(out)</text>
        <dbReference type="Rhea" id="RHEA:34979"/>
        <dbReference type="ChEBI" id="CHEBI:15378"/>
    </reaction>
</comment>
<evidence type="ECO:0000256" key="2">
    <source>
        <dbReference type="ARBA" id="ARBA00004477"/>
    </source>
</evidence>
<dbReference type="GO" id="GO:0000139">
    <property type="term" value="C:Golgi membrane"/>
    <property type="evidence" value="ECO:0007669"/>
    <property type="project" value="UniProtKB-SubCell"/>
</dbReference>
<dbReference type="GO" id="GO:0061709">
    <property type="term" value="P:reticulophagy"/>
    <property type="evidence" value="ECO:0007669"/>
    <property type="project" value="TreeGrafter"/>
</dbReference>
<dbReference type="GeneID" id="102373608"/>
<evidence type="ECO:0000256" key="6">
    <source>
        <dbReference type="ARBA" id="ARBA00009027"/>
    </source>
</evidence>
<evidence type="ECO:0000256" key="12">
    <source>
        <dbReference type="ARBA" id="ARBA00023136"/>
    </source>
</evidence>
<dbReference type="InterPro" id="IPR047191">
    <property type="entry name" value="STING_C_chordates"/>
</dbReference>
<reference evidence="17" key="1">
    <citation type="submission" date="2025-08" db="UniProtKB">
        <authorList>
            <consortium name="RefSeq"/>
        </authorList>
    </citation>
    <scope>IDENTIFICATION</scope>
</reference>
<dbReference type="InterPro" id="IPR029158">
    <property type="entry name" value="STING"/>
</dbReference>
<evidence type="ECO:0000256" key="4">
    <source>
        <dbReference type="ARBA" id="ARBA00004556"/>
    </source>
</evidence>
<gene>
    <name evidence="17" type="primary">TMEM173</name>
</gene>
<dbReference type="CTD" id="340061"/>
<dbReference type="STRING" id="38654.A0A3Q0GQN5"/>
<dbReference type="Pfam" id="PF23417">
    <property type="entry name" value="STING_TM"/>
    <property type="match status" value="1"/>
</dbReference>
<dbReference type="FunFam" id="1.20.5.5200:FF:000001">
    <property type="entry name" value="Stimulator of interferon genes protein"/>
    <property type="match status" value="1"/>
</dbReference>
<dbReference type="GO" id="GO:0048471">
    <property type="term" value="C:perinuclear region of cytoplasm"/>
    <property type="evidence" value="ECO:0007669"/>
    <property type="project" value="UniProtKB-SubCell"/>
</dbReference>